<feature type="domain" description="Histidine kinase" evidence="10">
    <location>
        <begin position="197"/>
        <end position="401"/>
    </location>
</feature>
<dbReference type="GO" id="GO:0005737">
    <property type="term" value="C:cytoplasm"/>
    <property type="evidence" value="ECO:0007669"/>
    <property type="project" value="InterPro"/>
</dbReference>
<keyword evidence="4 9" id="KW-0597">Phosphoprotein</keyword>
<dbReference type="SMART" id="SM00260">
    <property type="entry name" value="CheW"/>
    <property type="match status" value="1"/>
</dbReference>
<dbReference type="InterPro" id="IPR036890">
    <property type="entry name" value="HATPase_C_sf"/>
</dbReference>
<dbReference type="PRINTS" id="PR00344">
    <property type="entry name" value="BCTRLSENSOR"/>
</dbReference>
<feature type="domain" description="CheW-like" evidence="11">
    <location>
        <begin position="403"/>
        <end position="538"/>
    </location>
</feature>
<dbReference type="InterPro" id="IPR008207">
    <property type="entry name" value="Sig_transdc_His_kin_Hpt_dom"/>
</dbReference>
<evidence type="ECO:0000256" key="9">
    <source>
        <dbReference type="PROSITE-ProRule" id="PRU00110"/>
    </source>
</evidence>
<dbReference type="Gene3D" id="2.30.30.40">
    <property type="entry name" value="SH3 Domains"/>
    <property type="match status" value="1"/>
</dbReference>
<evidence type="ECO:0000256" key="6">
    <source>
        <dbReference type="ARBA" id="ARBA00022777"/>
    </source>
</evidence>
<sequence length="770" mass="82172">MDDLLQEFIAETRETLEALSGEIVGWEADPRDRARLDAIFRFVHTIKGSCGFLDLPRLARLSHAAEDTLASVRSGERMPDAALVNAILAIIDRIGEIVEAIDADAAVPEDGEEALIAALENGTPVEAVPIVDVAPSVPANGDRRAASGPRAGTRSVRLSVDLLDRMMSGVSDMVLARNQLGRHLRQIDDPRLEAMLERLSISVDDLRDIVTRTRMQRVEGLFSALPRLVRDAAHAAGKTVNLVVEGGDVELDREMIELLRDPLAHMVRNAIDHGIEARADRILSGKPGAGELRVVARQAGNLIIIEIADDGRGVDVGALVAKMALAQPSRIAALPAMDEDEMLALVFEPGLSSRDDVTTLSGRGVGMDVVRSNVEQIGGRIALSNRPGQGLTVTLEVPLTLAILNAVLVQVAGTRFAIPRQSVDEIVQVGQGGTRIDRVGGHGAVAMLRGERLSMVSLPEVIGMAHGAASPRYLAVVSLRQGRFALAIDAVDDTQELVVKPAAPPVMRAGIYAGQMLPDDGVPVLLLDCAGIAQRAGLVFETVREQVAETAVAQGVPALLFDDVDGARRMIVSDAVDRIERIEPGAIRAVAGGLWLTVEGRSVPVWNAQNVRADTIAKVLRLQLDGQELAYPIAEPIEILPLPEEIAPAPADAGGGAVAGLVVIAGEPIELIDPLMLFTDVPVASERPLCLLHGSHSAWMETFLKPAIEQSGYRVVRTLPPGERAAVALAIEEEADTAPCPAIRLSRTRGQPLYRYDRAALVAALKEHRA</sequence>
<dbReference type="Proteomes" id="UP000218784">
    <property type="component" value="Unassembled WGS sequence"/>
</dbReference>
<dbReference type="GO" id="GO:0000155">
    <property type="term" value="F:phosphorelay sensor kinase activity"/>
    <property type="evidence" value="ECO:0007669"/>
    <property type="project" value="InterPro"/>
</dbReference>
<dbReference type="GO" id="GO:0006935">
    <property type="term" value="P:chemotaxis"/>
    <property type="evidence" value="ECO:0007669"/>
    <property type="project" value="InterPro"/>
</dbReference>
<dbReference type="SUPFAM" id="SSF47384">
    <property type="entry name" value="Homodimeric domain of signal transducing histidine kinase"/>
    <property type="match status" value="1"/>
</dbReference>
<comment type="caution">
    <text evidence="13">The sequence shown here is derived from an EMBL/GenBank/DDBJ whole genome shotgun (WGS) entry which is preliminary data.</text>
</comment>
<dbReference type="SUPFAM" id="SSF47226">
    <property type="entry name" value="Histidine-containing phosphotransfer domain, HPT domain"/>
    <property type="match status" value="1"/>
</dbReference>
<dbReference type="InterPro" id="IPR003594">
    <property type="entry name" value="HATPase_dom"/>
</dbReference>
<dbReference type="PROSITE" id="PS50894">
    <property type="entry name" value="HPT"/>
    <property type="match status" value="1"/>
</dbReference>
<gene>
    <name evidence="13" type="ORF">COA17_14460</name>
</gene>
<keyword evidence="14" id="KW-1185">Reference proteome</keyword>
<dbReference type="Pfam" id="PF01584">
    <property type="entry name" value="CheW"/>
    <property type="match status" value="1"/>
</dbReference>
<evidence type="ECO:0000256" key="8">
    <source>
        <dbReference type="ARBA" id="ARBA00035100"/>
    </source>
</evidence>
<dbReference type="SUPFAM" id="SSF50341">
    <property type="entry name" value="CheW-like"/>
    <property type="match status" value="1"/>
</dbReference>
<feature type="modified residue" description="Phosphohistidine" evidence="9">
    <location>
        <position position="44"/>
    </location>
</feature>
<dbReference type="Gene3D" id="1.10.287.560">
    <property type="entry name" value="Histidine kinase CheA-like, homodimeric domain"/>
    <property type="match status" value="1"/>
</dbReference>
<dbReference type="SUPFAM" id="SSF55874">
    <property type="entry name" value="ATPase domain of HSP90 chaperone/DNA topoisomerase II/histidine kinase"/>
    <property type="match status" value="1"/>
</dbReference>
<dbReference type="InterPro" id="IPR036097">
    <property type="entry name" value="HisK_dim/P_sf"/>
</dbReference>
<dbReference type="EC" id="2.7.13.3" evidence="2"/>
<dbReference type="Gene3D" id="1.20.120.160">
    <property type="entry name" value="HPT domain"/>
    <property type="match status" value="1"/>
</dbReference>
<dbReference type="InterPro" id="IPR036641">
    <property type="entry name" value="HPT_dom_sf"/>
</dbReference>
<dbReference type="AlphaFoldDB" id="A0A2A4HUQ4"/>
<evidence type="ECO:0000259" key="10">
    <source>
        <dbReference type="PROSITE" id="PS50109"/>
    </source>
</evidence>
<organism evidence="13 14">
    <name type="scientific">Sphingomonas ginsenosidimutans</name>
    <dbReference type="NCBI Taxonomy" id="862134"/>
    <lineage>
        <taxon>Bacteria</taxon>
        <taxon>Pseudomonadati</taxon>
        <taxon>Pseudomonadota</taxon>
        <taxon>Alphaproteobacteria</taxon>
        <taxon>Sphingomonadales</taxon>
        <taxon>Sphingomonadaceae</taxon>
        <taxon>Sphingomonas</taxon>
    </lineage>
</organism>
<dbReference type="InterPro" id="IPR002545">
    <property type="entry name" value="CheW-lke_dom"/>
</dbReference>
<evidence type="ECO:0000259" key="11">
    <source>
        <dbReference type="PROSITE" id="PS50851"/>
    </source>
</evidence>
<dbReference type="SMART" id="SM00073">
    <property type="entry name" value="HPT"/>
    <property type="match status" value="1"/>
</dbReference>
<evidence type="ECO:0000256" key="5">
    <source>
        <dbReference type="ARBA" id="ARBA00022679"/>
    </source>
</evidence>
<dbReference type="PROSITE" id="PS50851">
    <property type="entry name" value="CHEW"/>
    <property type="match status" value="1"/>
</dbReference>
<dbReference type="InterPro" id="IPR037006">
    <property type="entry name" value="CheA-like_homodim_sf"/>
</dbReference>
<evidence type="ECO:0000256" key="3">
    <source>
        <dbReference type="ARBA" id="ARBA00021495"/>
    </source>
</evidence>
<dbReference type="Pfam" id="PF02518">
    <property type="entry name" value="HATPase_c"/>
    <property type="match status" value="1"/>
</dbReference>
<feature type="domain" description="HPt" evidence="12">
    <location>
        <begin position="1"/>
        <end position="101"/>
    </location>
</feature>
<dbReference type="Pfam" id="PF02895">
    <property type="entry name" value="H-kinase_dim"/>
    <property type="match status" value="1"/>
</dbReference>
<dbReference type="PROSITE" id="PS50109">
    <property type="entry name" value="HIS_KIN"/>
    <property type="match status" value="1"/>
</dbReference>
<dbReference type="InterPro" id="IPR004358">
    <property type="entry name" value="Sig_transdc_His_kin-like_C"/>
</dbReference>
<dbReference type="PANTHER" id="PTHR43395">
    <property type="entry name" value="SENSOR HISTIDINE KINASE CHEA"/>
    <property type="match status" value="1"/>
</dbReference>
<evidence type="ECO:0000256" key="1">
    <source>
        <dbReference type="ARBA" id="ARBA00000085"/>
    </source>
</evidence>
<keyword evidence="7" id="KW-0902">Two-component regulatory system</keyword>
<dbReference type="SMART" id="SM01231">
    <property type="entry name" value="H-kinase_dim"/>
    <property type="match status" value="1"/>
</dbReference>
<keyword evidence="5" id="KW-0808">Transferase</keyword>
<dbReference type="Pfam" id="PF01627">
    <property type="entry name" value="Hpt"/>
    <property type="match status" value="1"/>
</dbReference>
<evidence type="ECO:0000256" key="7">
    <source>
        <dbReference type="ARBA" id="ARBA00023012"/>
    </source>
</evidence>
<proteinExistence type="predicted"/>
<evidence type="ECO:0000313" key="13">
    <source>
        <dbReference type="EMBL" id="PCG08256.1"/>
    </source>
</evidence>
<keyword evidence="6" id="KW-0418">Kinase</keyword>
<protein>
    <recommendedName>
        <fullName evidence="3">Chemotaxis protein CheA</fullName>
        <ecNumber evidence="2">2.7.13.3</ecNumber>
    </recommendedName>
</protein>
<dbReference type="InterPro" id="IPR051315">
    <property type="entry name" value="Bact_Chemotaxis_CheA"/>
</dbReference>
<evidence type="ECO:0000256" key="2">
    <source>
        <dbReference type="ARBA" id="ARBA00012438"/>
    </source>
</evidence>
<accession>A0A2A4HUQ4</accession>
<dbReference type="Gene3D" id="3.30.565.10">
    <property type="entry name" value="Histidine kinase-like ATPase, C-terminal domain"/>
    <property type="match status" value="1"/>
</dbReference>
<evidence type="ECO:0000256" key="4">
    <source>
        <dbReference type="ARBA" id="ARBA00022553"/>
    </source>
</evidence>
<evidence type="ECO:0000259" key="12">
    <source>
        <dbReference type="PROSITE" id="PS50894"/>
    </source>
</evidence>
<comment type="catalytic activity">
    <reaction evidence="1">
        <text>ATP + protein L-histidine = ADP + protein N-phospho-L-histidine.</text>
        <dbReference type="EC" id="2.7.13.3"/>
    </reaction>
</comment>
<name>A0A2A4HUQ4_9SPHN</name>
<dbReference type="FunFam" id="3.30.565.10:FF:000016">
    <property type="entry name" value="Chemotaxis protein CheA, putative"/>
    <property type="match status" value="1"/>
</dbReference>
<reference evidence="13 14" key="1">
    <citation type="submission" date="2017-09" db="EMBL/GenBank/DDBJ databases">
        <title>Sphingomonas ginsenosidimutans KACC 14949, whole genome shotgun sequence.</title>
        <authorList>
            <person name="Feng G."/>
            <person name="Zhu H."/>
        </authorList>
    </citation>
    <scope>NUCLEOTIDE SEQUENCE [LARGE SCALE GENOMIC DNA]</scope>
    <source>
        <strain evidence="13 14">KACC 14949</strain>
    </source>
</reference>
<dbReference type="RefSeq" id="WP_096613397.1">
    <property type="nucleotide sequence ID" value="NZ_NWVD01000007.1"/>
</dbReference>
<comment type="function">
    <text evidence="8">Involved in the transmission of sensory signals from the chemoreceptors to the flagellar motors. CheA is autophosphorylated; it can transfer its phosphate group to either CheB or CheY.</text>
</comment>
<dbReference type="SMART" id="SM00387">
    <property type="entry name" value="HATPase_c"/>
    <property type="match status" value="1"/>
</dbReference>
<dbReference type="EMBL" id="NWVD01000007">
    <property type="protein sequence ID" value="PCG08256.1"/>
    <property type="molecule type" value="Genomic_DNA"/>
</dbReference>
<dbReference type="InterPro" id="IPR005467">
    <property type="entry name" value="His_kinase_dom"/>
</dbReference>
<dbReference type="InterPro" id="IPR036061">
    <property type="entry name" value="CheW-like_dom_sf"/>
</dbReference>
<dbReference type="PANTHER" id="PTHR43395:SF1">
    <property type="entry name" value="CHEMOTAXIS PROTEIN CHEA"/>
    <property type="match status" value="1"/>
</dbReference>
<evidence type="ECO:0000313" key="14">
    <source>
        <dbReference type="Proteomes" id="UP000218784"/>
    </source>
</evidence>
<dbReference type="InterPro" id="IPR004105">
    <property type="entry name" value="CheA-like_dim"/>
</dbReference>
<dbReference type="CDD" id="cd00088">
    <property type="entry name" value="HPT"/>
    <property type="match status" value="1"/>
</dbReference>